<evidence type="ECO:0000313" key="1">
    <source>
        <dbReference type="EMBL" id="KAJ1090317.1"/>
    </source>
</evidence>
<reference evidence="1" key="1">
    <citation type="journal article" date="2022" name="bioRxiv">
        <title>Sequencing and chromosome-scale assembly of the giantPleurodeles waltlgenome.</title>
        <authorList>
            <person name="Brown T."/>
            <person name="Elewa A."/>
            <person name="Iarovenko S."/>
            <person name="Subramanian E."/>
            <person name="Araus A.J."/>
            <person name="Petzold A."/>
            <person name="Susuki M."/>
            <person name="Suzuki K.-i.T."/>
            <person name="Hayashi T."/>
            <person name="Toyoda A."/>
            <person name="Oliveira C."/>
            <person name="Osipova E."/>
            <person name="Leigh N.D."/>
            <person name="Simon A."/>
            <person name="Yun M.H."/>
        </authorList>
    </citation>
    <scope>NUCLEOTIDE SEQUENCE</scope>
    <source>
        <strain evidence="1">20211129_DDA</strain>
        <tissue evidence="1">Liver</tissue>
    </source>
</reference>
<accession>A0AAV7LIW7</accession>
<sequence length="152" mass="16924">MAIMFWDHPINGGVDSHWKCAKPPLGKGIWYAPEVRGQVNKDDWRLGANGQFTLYRTLYTYYFYPCCEARTGPHPNKLATRRERQPAPTFLIAVAPVLPCSDGTTLPAPSCRWGMGAKLHASAEARPALHLQLLQADLEPVCRPAHGLACQR</sequence>
<organism evidence="1 2">
    <name type="scientific">Pleurodeles waltl</name>
    <name type="common">Iberian ribbed newt</name>
    <dbReference type="NCBI Taxonomy" id="8319"/>
    <lineage>
        <taxon>Eukaryota</taxon>
        <taxon>Metazoa</taxon>
        <taxon>Chordata</taxon>
        <taxon>Craniata</taxon>
        <taxon>Vertebrata</taxon>
        <taxon>Euteleostomi</taxon>
        <taxon>Amphibia</taxon>
        <taxon>Batrachia</taxon>
        <taxon>Caudata</taxon>
        <taxon>Salamandroidea</taxon>
        <taxon>Salamandridae</taxon>
        <taxon>Pleurodelinae</taxon>
        <taxon>Pleurodeles</taxon>
    </lineage>
</organism>
<keyword evidence="2" id="KW-1185">Reference proteome</keyword>
<dbReference type="AlphaFoldDB" id="A0AAV7LIW7"/>
<name>A0AAV7LIW7_PLEWA</name>
<dbReference type="Proteomes" id="UP001066276">
    <property type="component" value="Chromosome 11"/>
</dbReference>
<dbReference type="EMBL" id="JANPWB010000015">
    <property type="protein sequence ID" value="KAJ1090317.1"/>
    <property type="molecule type" value="Genomic_DNA"/>
</dbReference>
<evidence type="ECO:0000313" key="2">
    <source>
        <dbReference type="Proteomes" id="UP001066276"/>
    </source>
</evidence>
<comment type="caution">
    <text evidence="1">The sequence shown here is derived from an EMBL/GenBank/DDBJ whole genome shotgun (WGS) entry which is preliminary data.</text>
</comment>
<gene>
    <name evidence="1" type="ORF">NDU88_003450</name>
</gene>
<protein>
    <submittedName>
        <fullName evidence="1">Uncharacterized protein</fullName>
    </submittedName>
</protein>
<proteinExistence type="predicted"/>